<evidence type="ECO:0000256" key="7">
    <source>
        <dbReference type="ARBA" id="ARBA00022982"/>
    </source>
</evidence>
<dbReference type="GeneID" id="117243281"/>
<dbReference type="InterPro" id="IPR019377">
    <property type="entry name" value="NADH_UbQ_OxRdtase_su10"/>
</dbReference>
<keyword evidence="7" id="KW-0249">Electron transport</keyword>
<comment type="similarity">
    <text evidence="2">Belongs to the complex I NDUFB10 subunit family.</text>
</comment>
<evidence type="ECO:0000256" key="5">
    <source>
        <dbReference type="ARBA" id="ARBA00022660"/>
    </source>
</evidence>
<proteinExistence type="inferred from homology"/>
<evidence type="ECO:0000256" key="3">
    <source>
        <dbReference type="ARBA" id="ARBA00014109"/>
    </source>
</evidence>
<dbReference type="Pfam" id="PF10249">
    <property type="entry name" value="NDUFB10"/>
    <property type="match status" value="1"/>
</dbReference>
<keyword evidence="5" id="KW-0679">Respiratory chain</keyword>
<keyword evidence="9" id="KW-0472">Membrane</keyword>
<evidence type="ECO:0000256" key="8">
    <source>
        <dbReference type="ARBA" id="ARBA00023128"/>
    </source>
</evidence>
<keyword evidence="10" id="KW-1185">Reference proteome</keyword>
<dbReference type="PANTHER" id="PTHR13094:SF1">
    <property type="entry name" value="NADH DEHYDROGENASE [UBIQUINONE] 1 BETA SUBCOMPLEX SUBUNIT 10"/>
    <property type="match status" value="1"/>
</dbReference>
<evidence type="ECO:0000256" key="9">
    <source>
        <dbReference type="ARBA" id="ARBA00023136"/>
    </source>
</evidence>
<protein>
    <recommendedName>
        <fullName evidence="3">NADH dehydrogenase [ubiquinone] 1 beta subcomplex subunit 10</fullName>
    </recommendedName>
</protein>
<keyword evidence="6" id="KW-0999">Mitochondrion inner membrane</keyword>
<dbReference type="PANTHER" id="PTHR13094">
    <property type="entry name" value="NADH-UBIQUINONE OXIDOREDUCTASE PDSW SUBUNIT"/>
    <property type="match status" value="1"/>
</dbReference>
<keyword evidence="8" id="KW-0496">Mitochondrion</keyword>
<dbReference type="GO" id="GO:0005743">
    <property type="term" value="C:mitochondrial inner membrane"/>
    <property type="evidence" value="ECO:0007669"/>
    <property type="project" value="UniProtKB-SubCell"/>
</dbReference>
<accession>A0A6J3LP69</accession>
<comment type="subcellular location">
    <subcellularLocation>
        <location evidence="1">Mitochondrion inner membrane</location>
        <topology evidence="1">Peripheral membrane protein</topology>
        <orientation evidence="1">Matrix side</orientation>
    </subcellularLocation>
</comment>
<evidence type="ECO:0000256" key="6">
    <source>
        <dbReference type="ARBA" id="ARBA00022792"/>
    </source>
</evidence>
<organism evidence="10 11">
    <name type="scientific">Bombus vosnesenskii</name>
    <dbReference type="NCBI Taxonomy" id="207650"/>
    <lineage>
        <taxon>Eukaryota</taxon>
        <taxon>Metazoa</taxon>
        <taxon>Ecdysozoa</taxon>
        <taxon>Arthropoda</taxon>
        <taxon>Hexapoda</taxon>
        <taxon>Insecta</taxon>
        <taxon>Pterygota</taxon>
        <taxon>Neoptera</taxon>
        <taxon>Endopterygota</taxon>
        <taxon>Hymenoptera</taxon>
        <taxon>Apocrita</taxon>
        <taxon>Aculeata</taxon>
        <taxon>Apoidea</taxon>
        <taxon>Anthophila</taxon>
        <taxon>Apidae</taxon>
        <taxon>Bombus</taxon>
        <taxon>Pyrobombus</taxon>
    </lineage>
</organism>
<evidence type="ECO:0000256" key="2">
    <source>
        <dbReference type="ARBA" id="ARBA00008317"/>
    </source>
</evidence>
<evidence type="ECO:0000256" key="1">
    <source>
        <dbReference type="ARBA" id="ARBA00004443"/>
    </source>
</evidence>
<dbReference type="InterPro" id="IPR039993">
    <property type="entry name" value="NDUFB10"/>
</dbReference>
<evidence type="ECO:0000313" key="10">
    <source>
        <dbReference type="Proteomes" id="UP000504631"/>
    </source>
</evidence>
<gene>
    <name evidence="11" type="primary">LOC117243281</name>
</gene>
<sequence>MDPEQNTFYRIMNKIFYLWDAPVEYFREKIVVPNQKKYPWYHQKFRRVPTIDECYQHDIVCITEAQYQFDRDKMVDDEILSILRQRYEDCGWYYGEDKDKFCTDYYNAYIDASGAWFTKYGDLGGQQFVVEALMKQKHRMVWERRHGPVGSGMTNKKYMI</sequence>
<dbReference type="RefSeq" id="XP_033366531.1">
    <property type="nucleotide sequence ID" value="XM_033510640.1"/>
</dbReference>
<dbReference type="GO" id="GO:0045271">
    <property type="term" value="C:respiratory chain complex I"/>
    <property type="evidence" value="ECO:0007669"/>
    <property type="project" value="UniProtKB-ARBA"/>
</dbReference>
<reference evidence="11" key="1">
    <citation type="submission" date="2025-08" db="UniProtKB">
        <authorList>
            <consortium name="RefSeq"/>
        </authorList>
    </citation>
    <scope>IDENTIFICATION</scope>
    <source>
        <tissue evidence="11">Muscle</tissue>
    </source>
</reference>
<dbReference type="AlphaFoldDB" id="A0A6J3LP69"/>
<dbReference type="CTD" id="44228"/>
<dbReference type="Proteomes" id="UP000504631">
    <property type="component" value="Unplaced"/>
</dbReference>
<dbReference type="KEGG" id="bvk:117243281"/>
<evidence type="ECO:0000313" key="11">
    <source>
        <dbReference type="RefSeq" id="XP_033366531.1"/>
    </source>
</evidence>
<name>A0A6J3LP69_9HYME</name>
<keyword evidence="4" id="KW-0813">Transport</keyword>
<evidence type="ECO:0000256" key="4">
    <source>
        <dbReference type="ARBA" id="ARBA00022448"/>
    </source>
</evidence>